<gene>
    <name evidence="3" type="ORF">EV646_11562</name>
</gene>
<keyword evidence="1" id="KW-0732">Signal</keyword>
<dbReference type="EMBL" id="SLWR01000015">
    <property type="protein sequence ID" value="TCO41521.1"/>
    <property type="molecule type" value="Genomic_DNA"/>
</dbReference>
<dbReference type="OrthoDB" id="9809635at2"/>
<evidence type="ECO:0000313" key="4">
    <source>
        <dbReference type="Proteomes" id="UP000295573"/>
    </source>
</evidence>
<dbReference type="PROSITE" id="PS51318">
    <property type="entry name" value="TAT"/>
    <property type="match status" value="1"/>
</dbReference>
<accession>A0A4R2IAL9</accession>
<keyword evidence="3" id="KW-0645">Protease</keyword>
<keyword evidence="3" id="KW-0121">Carboxypeptidase</keyword>
<dbReference type="Proteomes" id="UP000295573">
    <property type="component" value="Unassembled WGS sequence"/>
</dbReference>
<dbReference type="InterPro" id="IPR006311">
    <property type="entry name" value="TAT_signal"/>
</dbReference>
<protein>
    <submittedName>
        <fullName evidence="3">D-alanyl-D-alanine carboxypeptidase</fullName>
    </submittedName>
</protein>
<keyword evidence="4" id="KW-1185">Reference proteome</keyword>
<dbReference type="PANTHER" id="PTHR46825:SF7">
    <property type="entry name" value="D-ALANYL-D-ALANINE CARBOXYPEPTIDASE"/>
    <property type="match status" value="1"/>
</dbReference>
<dbReference type="Pfam" id="PF00144">
    <property type="entry name" value="Beta-lactamase"/>
    <property type="match status" value="1"/>
</dbReference>
<dbReference type="GO" id="GO:0004180">
    <property type="term" value="F:carboxypeptidase activity"/>
    <property type="evidence" value="ECO:0007669"/>
    <property type="project" value="UniProtKB-KW"/>
</dbReference>
<dbReference type="AlphaFoldDB" id="A0A4R2IAL9"/>
<keyword evidence="3" id="KW-0378">Hydrolase</keyword>
<name>A0A4R2IAL9_9ACTN</name>
<organism evidence="3 4">
    <name type="scientific">Kribbella antiqua</name>
    <dbReference type="NCBI Taxonomy" id="2512217"/>
    <lineage>
        <taxon>Bacteria</taxon>
        <taxon>Bacillati</taxon>
        <taxon>Actinomycetota</taxon>
        <taxon>Actinomycetes</taxon>
        <taxon>Propionibacteriales</taxon>
        <taxon>Kribbellaceae</taxon>
        <taxon>Kribbella</taxon>
    </lineage>
</organism>
<sequence length="379" mass="40952">MIDRRTTLKTGIAGLLALTAGGASLLPSAGAELPASTEAPDAAALQKVLDDLAASAASAVLAEVHDSGRVWRGSSGVAELGTTKPVAVNGRFRAGSITKSFVATVVLQLAGERRLGLDDPVTHWLPGAMDDRITLHQLLQHTSGIVNYTNTRAFRTLYGSVDSVIALRDRTWTPQELLDFTTGQPLLFEPGTSWMYSNTNYVLLALVIQKVTGNHYAKEVDRRILRRLGPHGTEIPGRRSVISGPHAHGYLPRGQEPVDITRFNPSVSGASGELVSTAADLNRFYGALLTGRLLRPEQQTQLLTIRTTGRDYDYGLGLETRVVNGIRLWGHDGDIFGYQAASWTTADGQRQLTVSLSPWGESDPEPYVEQLLATAFRAS</sequence>
<dbReference type="InterPro" id="IPR012338">
    <property type="entry name" value="Beta-lactam/transpept-like"/>
</dbReference>
<dbReference type="RefSeq" id="WP_158291099.1">
    <property type="nucleotide sequence ID" value="NZ_SLWR01000015.1"/>
</dbReference>
<dbReference type="SUPFAM" id="SSF56601">
    <property type="entry name" value="beta-lactamase/transpeptidase-like"/>
    <property type="match status" value="1"/>
</dbReference>
<evidence type="ECO:0000256" key="1">
    <source>
        <dbReference type="SAM" id="SignalP"/>
    </source>
</evidence>
<feature type="signal peptide" evidence="1">
    <location>
        <begin position="1"/>
        <end position="25"/>
    </location>
</feature>
<reference evidence="3 4" key="1">
    <citation type="journal article" date="2015" name="Stand. Genomic Sci.">
        <title>Genomic Encyclopedia of Bacterial and Archaeal Type Strains, Phase III: the genomes of soil and plant-associated and newly described type strains.</title>
        <authorList>
            <person name="Whitman W.B."/>
            <person name="Woyke T."/>
            <person name="Klenk H.P."/>
            <person name="Zhou Y."/>
            <person name="Lilburn T.G."/>
            <person name="Beck B.J."/>
            <person name="De Vos P."/>
            <person name="Vandamme P."/>
            <person name="Eisen J.A."/>
            <person name="Garrity G."/>
            <person name="Hugenholtz P."/>
            <person name="Kyrpides N.C."/>
        </authorList>
    </citation>
    <scope>NUCLEOTIDE SEQUENCE [LARGE SCALE GENOMIC DNA]</scope>
    <source>
        <strain evidence="3 4">VKM Ac-2541</strain>
    </source>
</reference>
<dbReference type="InterPro" id="IPR001466">
    <property type="entry name" value="Beta-lactam-related"/>
</dbReference>
<feature type="chain" id="PRO_5038620587" evidence="1">
    <location>
        <begin position="26"/>
        <end position="379"/>
    </location>
</feature>
<dbReference type="PANTHER" id="PTHR46825">
    <property type="entry name" value="D-ALANYL-D-ALANINE-CARBOXYPEPTIDASE/ENDOPEPTIDASE AMPH"/>
    <property type="match status" value="1"/>
</dbReference>
<dbReference type="Gene3D" id="3.40.710.10">
    <property type="entry name" value="DD-peptidase/beta-lactamase superfamily"/>
    <property type="match status" value="1"/>
</dbReference>
<comment type="caution">
    <text evidence="3">The sequence shown here is derived from an EMBL/GenBank/DDBJ whole genome shotgun (WGS) entry which is preliminary data.</text>
</comment>
<evidence type="ECO:0000259" key="2">
    <source>
        <dbReference type="Pfam" id="PF00144"/>
    </source>
</evidence>
<feature type="domain" description="Beta-lactamase-related" evidence="2">
    <location>
        <begin position="47"/>
        <end position="354"/>
    </location>
</feature>
<dbReference type="InterPro" id="IPR050491">
    <property type="entry name" value="AmpC-like"/>
</dbReference>
<evidence type="ECO:0000313" key="3">
    <source>
        <dbReference type="EMBL" id="TCO41521.1"/>
    </source>
</evidence>
<proteinExistence type="predicted"/>